<reference evidence="1 2" key="1">
    <citation type="journal article" date="2024" name="Commun. Biol.">
        <title>Comparative genomic analysis of thermophilic fungi reveals convergent evolutionary adaptations and gene losses.</title>
        <authorList>
            <person name="Steindorff A.S."/>
            <person name="Aguilar-Pontes M.V."/>
            <person name="Robinson A.J."/>
            <person name="Andreopoulos B."/>
            <person name="LaButti K."/>
            <person name="Kuo A."/>
            <person name="Mondo S."/>
            <person name="Riley R."/>
            <person name="Otillar R."/>
            <person name="Haridas S."/>
            <person name="Lipzen A."/>
            <person name="Grimwood J."/>
            <person name="Schmutz J."/>
            <person name="Clum A."/>
            <person name="Reid I.D."/>
            <person name="Moisan M.C."/>
            <person name="Butler G."/>
            <person name="Nguyen T.T.M."/>
            <person name="Dewar K."/>
            <person name="Conant G."/>
            <person name="Drula E."/>
            <person name="Henrissat B."/>
            <person name="Hansel C."/>
            <person name="Singer S."/>
            <person name="Hutchinson M.I."/>
            <person name="de Vries R.P."/>
            <person name="Natvig D.O."/>
            <person name="Powell A.J."/>
            <person name="Tsang A."/>
            <person name="Grigoriev I.V."/>
        </authorList>
    </citation>
    <scope>NUCLEOTIDE SEQUENCE [LARGE SCALE GENOMIC DNA]</scope>
    <source>
        <strain evidence="1 2">CBS 494.80</strain>
    </source>
</reference>
<gene>
    <name evidence="1" type="ORF">VTL71DRAFT_11748</name>
</gene>
<feature type="non-terminal residue" evidence="1">
    <location>
        <position position="82"/>
    </location>
</feature>
<organism evidence="1 2">
    <name type="scientific">Oculimacula yallundae</name>
    <dbReference type="NCBI Taxonomy" id="86028"/>
    <lineage>
        <taxon>Eukaryota</taxon>
        <taxon>Fungi</taxon>
        <taxon>Dikarya</taxon>
        <taxon>Ascomycota</taxon>
        <taxon>Pezizomycotina</taxon>
        <taxon>Leotiomycetes</taxon>
        <taxon>Helotiales</taxon>
        <taxon>Ploettnerulaceae</taxon>
        <taxon>Oculimacula</taxon>
    </lineage>
</organism>
<evidence type="ECO:0000313" key="1">
    <source>
        <dbReference type="EMBL" id="KAL2072405.1"/>
    </source>
</evidence>
<dbReference type="EMBL" id="JAZHXI010000004">
    <property type="protein sequence ID" value="KAL2072405.1"/>
    <property type="molecule type" value="Genomic_DNA"/>
</dbReference>
<protein>
    <submittedName>
        <fullName evidence="1">Uncharacterized protein</fullName>
    </submittedName>
</protein>
<comment type="caution">
    <text evidence="1">The sequence shown here is derived from an EMBL/GenBank/DDBJ whole genome shotgun (WGS) entry which is preliminary data.</text>
</comment>
<sequence length="82" mass="9163">MLALRGGLATIELYECTARCNFHGGGSKFTLGSLDWMPRPELGVLHRQIYASCDNENLLSTQNSWMPETSIISSNAQFRWLG</sequence>
<keyword evidence="2" id="KW-1185">Reference proteome</keyword>
<evidence type="ECO:0000313" key="2">
    <source>
        <dbReference type="Proteomes" id="UP001595075"/>
    </source>
</evidence>
<dbReference type="Proteomes" id="UP001595075">
    <property type="component" value="Unassembled WGS sequence"/>
</dbReference>
<proteinExistence type="predicted"/>
<name>A0ABR4CR25_9HELO</name>
<accession>A0ABR4CR25</accession>